<keyword evidence="9" id="KW-1185">Reference proteome</keyword>
<dbReference type="EMBL" id="JABBYC010000056">
    <property type="protein sequence ID" value="MBL0888441.1"/>
    <property type="molecule type" value="Genomic_DNA"/>
</dbReference>
<dbReference type="Pfam" id="PF00296">
    <property type="entry name" value="Bac_luciferase"/>
    <property type="match status" value="1"/>
</dbReference>
<dbReference type="InterPro" id="IPR012951">
    <property type="entry name" value="BBE"/>
</dbReference>
<proteinExistence type="inferred from homology"/>
<dbReference type="InterPro" id="IPR050416">
    <property type="entry name" value="FAD-linked_Oxidoreductase"/>
</dbReference>
<evidence type="ECO:0000259" key="7">
    <source>
        <dbReference type="PROSITE" id="PS51387"/>
    </source>
</evidence>
<comment type="cofactor">
    <cofactor evidence="1">
        <name>FAD</name>
        <dbReference type="ChEBI" id="CHEBI:57692"/>
    </cofactor>
</comment>
<evidence type="ECO:0000256" key="1">
    <source>
        <dbReference type="ARBA" id="ARBA00001974"/>
    </source>
</evidence>
<evidence type="ECO:0000256" key="6">
    <source>
        <dbReference type="SAM" id="MobiDB-lite"/>
    </source>
</evidence>
<protein>
    <submittedName>
        <fullName evidence="8">LLM class flavin-dependent oxidoreductase</fullName>
    </submittedName>
</protein>
<dbReference type="Pfam" id="PF01565">
    <property type="entry name" value="FAD_binding_4"/>
    <property type="match status" value="1"/>
</dbReference>
<evidence type="ECO:0000256" key="5">
    <source>
        <dbReference type="ARBA" id="ARBA00023002"/>
    </source>
</evidence>
<dbReference type="SUPFAM" id="SSF56176">
    <property type="entry name" value="FAD-binding/transporter-associated domain-like"/>
    <property type="match status" value="1"/>
</dbReference>
<dbReference type="CDD" id="cd01097">
    <property type="entry name" value="Tetrahydromethanopterin_reductase"/>
    <property type="match status" value="1"/>
</dbReference>
<feature type="compositionally biased region" description="Polar residues" evidence="6">
    <location>
        <begin position="760"/>
        <end position="770"/>
    </location>
</feature>
<accession>A0ABS1LQ77</accession>
<keyword evidence="5" id="KW-0560">Oxidoreductase</keyword>
<dbReference type="InterPro" id="IPR036318">
    <property type="entry name" value="FAD-bd_PCMH-like_sf"/>
</dbReference>
<dbReference type="InterPro" id="IPR016167">
    <property type="entry name" value="FAD-bd_PCMH_sub1"/>
</dbReference>
<dbReference type="InterPro" id="IPR016166">
    <property type="entry name" value="FAD-bd_PCMH"/>
</dbReference>
<dbReference type="InterPro" id="IPR006094">
    <property type="entry name" value="Oxid_FAD_bind_N"/>
</dbReference>
<dbReference type="PANTHER" id="PTHR42973:SF39">
    <property type="entry name" value="FAD-BINDING PCMH-TYPE DOMAIN-CONTAINING PROTEIN"/>
    <property type="match status" value="1"/>
</dbReference>
<gene>
    <name evidence="8" type="ORF">HGK34_19500</name>
</gene>
<dbReference type="Proteomes" id="UP000675409">
    <property type="component" value="Unassembled WGS sequence"/>
</dbReference>
<dbReference type="InterPro" id="IPR036661">
    <property type="entry name" value="Luciferase-like_sf"/>
</dbReference>
<feature type="region of interest" description="Disordered" evidence="6">
    <location>
        <begin position="748"/>
        <end position="770"/>
    </location>
</feature>
<evidence type="ECO:0000313" key="9">
    <source>
        <dbReference type="Proteomes" id="UP000675409"/>
    </source>
</evidence>
<dbReference type="InterPro" id="IPR011251">
    <property type="entry name" value="Luciferase-like_dom"/>
</dbReference>
<organism evidence="8 9">
    <name type="scientific">Myceligenerans indicum</name>
    <dbReference type="NCBI Taxonomy" id="2593663"/>
    <lineage>
        <taxon>Bacteria</taxon>
        <taxon>Bacillati</taxon>
        <taxon>Actinomycetota</taxon>
        <taxon>Actinomycetes</taxon>
        <taxon>Micrococcales</taxon>
        <taxon>Promicromonosporaceae</taxon>
        <taxon>Myceligenerans</taxon>
    </lineage>
</organism>
<dbReference type="SUPFAM" id="SSF51679">
    <property type="entry name" value="Bacterial luciferase-like"/>
    <property type="match status" value="1"/>
</dbReference>
<keyword evidence="3" id="KW-0285">Flavoprotein</keyword>
<dbReference type="PANTHER" id="PTHR42973">
    <property type="entry name" value="BINDING OXIDOREDUCTASE, PUTATIVE (AFU_ORTHOLOGUE AFUA_1G17690)-RELATED"/>
    <property type="match status" value="1"/>
</dbReference>
<dbReference type="Gene3D" id="3.30.465.10">
    <property type="match status" value="1"/>
</dbReference>
<dbReference type="RefSeq" id="WP_201850526.1">
    <property type="nucleotide sequence ID" value="NZ_JABBYC010000056.1"/>
</dbReference>
<dbReference type="Gene3D" id="3.20.20.30">
    <property type="entry name" value="Luciferase-like domain"/>
    <property type="match status" value="1"/>
</dbReference>
<evidence type="ECO:0000256" key="2">
    <source>
        <dbReference type="ARBA" id="ARBA00005466"/>
    </source>
</evidence>
<evidence type="ECO:0000256" key="3">
    <source>
        <dbReference type="ARBA" id="ARBA00022630"/>
    </source>
</evidence>
<sequence>MTDYGHELQFGTFLTPVNADPQVAVRLAQLTERAGLDLATFQDHPYQPAFHDTWTLLAWVAAATERITVSGNVLNLPLRQPAVLARAAASLDLLSGGRVAMGLGAGGFWDAIEAMGGPRRSPREAVDALQEALEIMRGVWDPQNRSPLRVAGDHYRVTGAKRGPAPAHDIPVWLGAYKPRMLRLIGREADGWLPSLSYLGDGDLARGNAVIDEAATGAGRDPAEIRRLLNLGGTIRPDGDGFLRGPVSQWVEELTRLALEDGIGTFIVAADDPDLIETLGGEIAPAVREAVAAARRTRGTTPASARRGTKALAARRDGIDYASLPVGLAEHAVEPGDREYEAVRHNYLRAGEPGIVLRPQDAGEIVTALDWSREQQVPFAVRSAGHGISGRSTNDGGIVLDVGALRSVEVVDETTRRVRIGAGATWGEVAEALTPRRWAITSGDHGGVGVGGLGTAGGIGFLGRLQGLTIDRVVAAELVTAAGRLVRASAAENPDLYWALRGAGGNLGVVTWLELEAGVIGDVAFSQMVLDATDTAGLVEKWGAAMEAAPRGLTSFMILAPARRGQGPIAQLMSMYAADGGDADPEDAVAALQTLAEAGPLLGHQAQLVPYSAAVSRQPRHHTGGGSPAARSGLLTHLDRDASRAIEKLLASGASHFTQLRATGAAAHDLAADATAYAHRHQNFQLTGLSSTQAVINEVWDAEIGPVQDGSYLSFDTDTRPERLAEAFPEPTLARLREIKAVHDPENVFRSNFPIPPADTPNSAAGQRAA</sequence>
<dbReference type="PROSITE" id="PS51387">
    <property type="entry name" value="FAD_PCMH"/>
    <property type="match status" value="1"/>
</dbReference>
<evidence type="ECO:0000313" key="8">
    <source>
        <dbReference type="EMBL" id="MBL0888441.1"/>
    </source>
</evidence>
<comment type="similarity">
    <text evidence="2">Belongs to the oxygen-dependent FAD-linked oxidoreductase family.</text>
</comment>
<dbReference type="Gene3D" id="3.30.43.10">
    <property type="entry name" value="Uridine Diphospho-n-acetylenolpyruvylglucosamine Reductase, domain 2"/>
    <property type="match status" value="1"/>
</dbReference>
<reference evidence="8 9" key="1">
    <citation type="journal article" date="2021" name="Arch. Microbiol.">
        <title>Myceligenerans indicum sp. nov., an actinobacterium isolated from mangrove sediment of Sundarbans, India.</title>
        <authorList>
            <person name="Asha K."/>
            <person name="Bhadury P."/>
        </authorList>
    </citation>
    <scope>NUCLEOTIDE SEQUENCE [LARGE SCALE GENOMIC DNA]</scope>
    <source>
        <strain evidence="8 9">I2</strain>
    </source>
</reference>
<feature type="domain" description="FAD-binding PCMH-type" evidence="7">
    <location>
        <begin position="349"/>
        <end position="520"/>
    </location>
</feature>
<dbReference type="Pfam" id="PF08031">
    <property type="entry name" value="BBE"/>
    <property type="match status" value="1"/>
</dbReference>
<dbReference type="InterPro" id="IPR016169">
    <property type="entry name" value="FAD-bd_PCMH_sub2"/>
</dbReference>
<evidence type="ECO:0000256" key="4">
    <source>
        <dbReference type="ARBA" id="ARBA00022827"/>
    </source>
</evidence>
<dbReference type="Gene3D" id="3.40.462.20">
    <property type="match status" value="1"/>
</dbReference>
<name>A0ABS1LQ77_9MICO</name>
<comment type="caution">
    <text evidence="8">The sequence shown here is derived from an EMBL/GenBank/DDBJ whole genome shotgun (WGS) entry which is preliminary data.</text>
</comment>
<keyword evidence="4" id="KW-0274">FAD</keyword>